<dbReference type="InterPro" id="IPR006059">
    <property type="entry name" value="SBP"/>
</dbReference>
<gene>
    <name evidence="2" type="ORF">MNBD_PLANCTO03-2058</name>
</gene>
<dbReference type="EMBL" id="UOGK01000305">
    <property type="protein sequence ID" value="VAX39927.1"/>
    <property type="molecule type" value="Genomic_DNA"/>
</dbReference>
<dbReference type="SUPFAM" id="SSF53850">
    <property type="entry name" value="Periplasmic binding protein-like II"/>
    <property type="match status" value="1"/>
</dbReference>
<dbReference type="Pfam" id="PF13416">
    <property type="entry name" value="SBP_bac_8"/>
    <property type="match status" value="1"/>
</dbReference>
<dbReference type="Gene3D" id="3.40.190.10">
    <property type="entry name" value="Periplasmic binding protein-like II"/>
    <property type="match status" value="2"/>
</dbReference>
<dbReference type="PANTHER" id="PTHR30006">
    <property type="entry name" value="THIAMINE-BINDING PERIPLASMIC PROTEIN-RELATED"/>
    <property type="match status" value="1"/>
</dbReference>
<evidence type="ECO:0000256" key="1">
    <source>
        <dbReference type="ARBA" id="ARBA00022729"/>
    </source>
</evidence>
<dbReference type="InterPro" id="IPR026045">
    <property type="entry name" value="Ferric-bd"/>
</dbReference>
<dbReference type="PANTHER" id="PTHR30006:SF24">
    <property type="entry name" value="SLL0237 PROTEIN"/>
    <property type="match status" value="1"/>
</dbReference>
<dbReference type="AlphaFoldDB" id="A0A3B1E7Q6"/>
<keyword evidence="1" id="KW-0732">Signal</keyword>
<dbReference type="PIRSF" id="PIRSF002825">
    <property type="entry name" value="CfbpA"/>
    <property type="match status" value="1"/>
</dbReference>
<proteinExistence type="predicted"/>
<evidence type="ECO:0000313" key="2">
    <source>
        <dbReference type="EMBL" id="VAX39927.1"/>
    </source>
</evidence>
<protein>
    <recommendedName>
        <fullName evidence="3">Ferric iron ABC transporter, iron-binding protein</fullName>
    </recommendedName>
</protein>
<evidence type="ECO:0008006" key="3">
    <source>
        <dbReference type="Google" id="ProtNLM"/>
    </source>
</evidence>
<accession>A0A3B1E7Q6</accession>
<name>A0A3B1E7Q6_9ZZZZ</name>
<sequence>MFGLACGGCSRRSAVGVIAAGAVGVMSGGLAGCAARAGEAGEVVLYSSVDDFVLREVVEAFEAQTQITVRLLGDTEATKTTGLIERLIAERDEPRADVWWSSEPFGTIRLAAMGLFEPMGIEPPAVVNPSLAGRIDAADGLWFGFGLRARVLGVRQGRFADAEVPRRLRELTAERFRGRVGLARPRFGTTRGHMAAIVATHGEAVLREWLLGMVANGVRVYEGNSIVVRAIAESEIDIGLTDTDDVWAAQRNGWPVEAVFEAVDAAGETPAPLAGGGGGLPSSGPMLIPNTVARVRGGPNAEQARRLIEFLLAGPAEAIMAASDSHNLPARLPTEHESFPDLSAFAVPDGWLPDLVAVAEADETAMRVCDAVLGGG</sequence>
<reference evidence="2" key="1">
    <citation type="submission" date="2018-06" db="EMBL/GenBank/DDBJ databases">
        <authorList>
            <person name="Zhirakovskaya E."/>
        </authorList>
    </citation>
    <scope>NUCLEOTIDE SEQUENCE</scope>
</reference>
<organism evidence="2">
    <name type="scientific">hydrothermal vent metagenome</name>
    <dbReference type="NCBI Taxonomy" id="652676"/>
    <lineage>
        <taxon>unclassified sequences</taxon>
        <taxon>metagenomes</taxon>
        <taxon>ecological metagenomes</taxon>
    </lineage>
</organism>